<dbReference type="EMBL" id="JAIWYP010000005">
    <property type="protein sequence ID" value="KAH3822801.1"/>
    <property type="molecule type" value="Genomic_DNA"/>
</dbReference>
<keyword evidence="2" id="KW-1185">Reference proteome</keyword>
<sequence>MELVKSTFHDDSVYLKNEQWQTVAIICVVKYTYWLDTSRSKNSQMSRCSLYVSTKFSGEHAPGPPSSIAPSMLAGLRHLEPDHFEKSDDGPGN</sequence>
<protein>
    <submittedName>
        <fullName evidence="1">Uncharacterized protein</fullName>
    </submittedName>
</protein>
<comment type="caution">
    <text evidence="1">The sequence shown here is derived from an EMBL/GenBank/DDBJ whole genome shotgun (WGS) entry which is preliminary data.</text>
</comment>
<evidence type="ECO:0000313" key="2">
    <source>
        <dbReference type="Proteomes" id="UP000828390"/>
    </source>
</evidence>
<reference evidence="1" key="2">
    <citation type="submission" date="2020-11" db="EMBL/GenBank/DDBJ databases">
        <authorList>
            <person name="McCartney M.A."/>
            <person name="Auch B."/>
            <person name="Kono T."/>
            <person name="Mallez S."/>
            <person name="Becker A."/>
            <person name="Gohl D.M."/>
            <person name="Silverstein K.A.T."/>
            <person name="Koren S."/>
            <person name="Bechman K.B."/>
            <person name="Herman A."/>
            <person name="Abrahante J.E."/>
            <person name="Garbe J."/>
        </authorList>
    </citation>
    <scope>NUCLEOTIDE SEQUENCE</scope>
    <source>
        <strain evidence="1">Duluth1</strain>
        <tissue evidence="1">Whole animal</tissue>
    </source>
</reference>
<gene>
    <name evidence="1" type="ORF">DPMN_124592</name>
</gene>
<organism evidence="1 2">
    <name type="scientific">Dreissena polymorpha</name>
    <name type="common">Zebra mussel</name>
    <name type="synonym">Mytilus polymorpha</name>
    <dbReference type="NCBI Taxonomy" id="45954"/>
    <lineage>
        <taxon>Eukaryota</taxon>
        <taxon>Metazoa</taxon>
        <taxon>Spiralia</taxon>
        <taxon>Lophotrochozoa</taxon>
        <taxon>Mollusca</taxon>
        <taxon>Bivalvia</taxon>
        <taxon>Autobranchia</taxon>
        <taxon>Heteroconchia</taxon>
        <taxon>Euheterodonta</taxon>
        <taxon>Imparidentia</taxon>
        <taxon>Neoheterodontei</taxon>
        <taxon>Myida</taxon>
        <taxon>Dreissenoidea</taxon>
        <taxon>Dreissenidae</taxon>
        <taxon>Dreissena</taxon>
    </lineage>
</organism>
<accession>A0A9D4JSP1</accession>
<dbReference type="Proteomes" id="UP000828390">
    <property type="component" value="Unassembled WGS sequence"/>
</dbReference>
<reference evidence="1" key="1">
    <citation type="journal article" date="2019" name="bioRxiv">
        <title>The Genome of the Zebra Mussel, Dreissena polymorpha: A Resource for Invasive Species Research.</title>
        <authorList>
            <person name="McCartney M.A."/>
            <person name="Auch B."/>
            <person name="Kono T."/>
            <person name="Mallez S."/>
            <person name="Zhang Y."/>
            <person name="Obille A."/>
            <person name="Becker A."/>
            <person name="Abrahante J.E."/>
            <person name="Garbe J."/>
            <person name="Badalamenti J.P."/>
            <person name="Herman A."/>
            <person name="Mangelson H."/>
            <person name="Liachko I."/>
            <person name="Sullivan S."/>
            <person name="Sone E.D."/>
            <person name="Koren S."/>
            <person name="Silverstein K.A.T."/>
            <person name="Beckman K.B."/>
            <person name="Gohl D.M."/>
        </authorList>
    </citation>
    <scope>NUCLEOTIDE SEQUENCE</scope>
    <source>
        <strain evidence="1">Duluth1</strain>
        <tissue evidence="1">Whole animal</tissue>
    </source>
</reference>
<dbReference type="AlphaFoldDB" id="A0A9D4JSP1"/>
<name>A0A9D4JSP1_DREPO</name>
<proteinExistence type="predicted"/>
<evidence type="ECO:0000313" key="1">
    <source>
        <dbReference type="EMBL" id="KAH3822801.1"/>
    </source>
</evidence>